<dbReference type="EMBL" id="AMRA01000066">
    <property type="protein sequence ID" value="EKF23444.1"/>
    <property type="molecule type" value="Genomic_DNA"/>
</dbReference>
<keyword evidence="2" id="KW-1185">Reference proteome</keyword>
<comment type="caution">
    <text evidence="1">The sequence shown here is derived from an EMBL/GenBank/DDBJ whole genome shotgun (WGS) entry which is preliminary data.</text>
</comment>
<evidence type="ECO:0000313" key="1">
    <source>
        <dbReference type="EMBL" id="EKF23444.1"/>
    </source>
</evidence>
<protein>
    <submittedName>
        <fullName evidence="1">Uncharacterized protein</fullName>
    </submittedName>
</protein>
<accession>K5BJN9</accession>
<gene>
    <name evidence="1" type="ORF">C731_2488</name>
</gene>
<reference evidence="1 2" key="1">
    <citation type="journal article" date="2012" name="J. Bacteriol.">
        <title>Genome sequence of Mycobacterium hassiacum DSM 44199, a rare source of heat-stable mycobacterial proteins.</title>
        <authorList>
            <person name="Tiago I."/>
            <person name="Maranha A."/>
            <person name="Mendes V."/>
            <person name="Alarico S."/>
            <person name="Moynihan P.J."/>
            <person name="Clarke A.J."/>
            <person name="Macedo-Ribeiro S."/>
            <person name="Pereira P.J."/>
            <person name="Empadinhas N."/>
        </authorList>
    </citation>
    <scope>NUCLEOTIDE SEQUENCE [LARGE SCALE GENOMIC DNA]</scope>
    <source>
        <strain evidence="2">DSM 44199 / CIP 105218 / JCM 12690 / 3849</strain>
    </source>
</reference>
<evidence type="ECO:0000313" key="2">
    <source>
        <dbReference type="Proteomes" id="UP000006265"/>
    </source>
</evidence>
<proteinExistence type="predicted"/>
<dbReference type="AlphaFoldDB" id="K5BJN9"/>
<dbReference type="PATRIC" id="fig|1122247.3.peg.2388"/>
<dbReference type="Proteomes" id="UP000006265">
    <property type="component" value="Unassembled WGS sequence"/>
</dbReference>
<sequence>MQALRFGLLSALVPRCAVRGDVTAHTADCGSRGGCRRG</sequence>
<organism evidence="1 2">
    <name type="scientific">Mycolicibacterium hassiacum (strain DSM 44199 / CIP 105218 / JCM 12690 / 3849)</name>
    <name type="common">Mycobacterium hassiacum</name>
    <dbReference type="NCBI Taxonomy" id="1122247"/>
    <lineage>
        <taxon>Bacteria</taxon>
        <taxon>Bacillati</taxon>
        <taxon>Actinomycetota</taxon>
        <taxon>Actinomycetes</taxon>
        <taxon>Mycobacteriales</taxon>
        <taxon>Mycobacteriaceae</taxon>
        <taxon>Mycolicibacterium</taxon>
    </lineage>
</organism>
<name>K5BJN9_MYCHD</name>